<evidence type="ECO:0000259" key="1">
    <source>
        <dbReference type="PROSITE" id="PS51063"/>
    </source>
</evidence>
<proteinExistence type="predicted"/>
<feature type="domain" description="HTH crp-type" evidence="1">
    <location>
        <begin position="132"/>
        <end position="205"/>
    </location>
</feature>
<dbReference type="GO" id="GO:0006355">
    <property type="term" value="P:regulation of DNA-templated transcription"/>
    <property type="evidence" value="ECO:0007669"/>
    <property type="project" value="InterPro"/>
</dbReference>
<dbReference type="SUPFAM" id="SSF46785">
    <property type="entry name" value="Winged helix' DNA-binding domain"/>
    <property type="match status" value="1"/>
</dbReference>
<dbReference type="InterPro" id="IPR012318">
    <property type="entry name" value="HTH_CRP"/>
</dbReference>
<geneLocation type="plastid" evidence="2"/>
<dbReference type="PROSITE" id="PS51063">
    <property type="entry name" value="HTH_CRP_2"/>
    <property type="match status" value="1"/>
</dbReference>
<dbReference type="Gene3D" id="1.10.10.10">
    <property type="entry name" value="Winged helix-like DNA-binding domain superfamily/Winged helix DNA-binding domain"/>
    <property type="match status" value="1"/>
</dbReference>
<dbReference type="AlphaFoldDB" id="A0A2Z2KSE1"/>
<sequence>MKWLQYLETYNISFNIKILNTEDSIIINKNNYAVYIIDGFMQKLQVFTNKETLCTQLLYSNHILEIFKLTQNKLCLNRNYSYKFVALKKTIILIVHKKEFINKSNKYNQLIYSLAYFKLIYNGDILAIISHKNTRKRLIQFLFIIIERLGIFKKNRFLIPFNLPHSTIATIIGSQRITVNKIMNKLKKERILFYSNQKISIINIIKLIY</sequence>
<evidence type="ECO:0000313" key="2">
    <source>
        <dbReference type="EMBL" id="ASB29669.1"/>
    </source>
</evidence>
<gene>
    <name evidence="2" type="primary">ntcA</name>
</gene>
<dbReference type="RefSeq" id="YP_009502067.1">
    <property type="nucleotide sequence ID" value="NC_038144.1"/>
</dbReference>
<dbReference type="GeneID" id="37507579"/>
<dbReference type="EMBL" id="KY212106">
    <property type="protein sequence ID" value="ASB29669.1"/>
    <property type="molecule type" value="Genomic_DNA"/>
</dbReference>
<dbReference type="InterPro" id="IPR036390">
    <property type="entry name" value="WH_DNA-bd_sf"/>
</dbReference>
<keyword evidence="2" id="KW-0934">Plastid</keyword>
<dbReference type="GO" id="GO:0003677">
    <property type="term" value="F:DNA binding"/>
    <property type="evidence" value="ECO:0007669"/>
    <property type="project" value="InterPro"/>
</dbReference>
<reference evidence="2" key="1">
    <citation type="submission" date="2016-11" db="EMBL/GenBank/DDBJ databases">
        <title>Complete organellar and ribosomal genomic analysis of the lectotype specimen of the reef forming species Porolithon onkodes (Heydrich) Foslie.</title>
        <authorList>
            <person name="Hughey J.R."/>
            <person name="Gabrielson P.W."/>
        </authorList>
    </citation>
    <scope>NUCLEOTIDE SEQUENCE</scope>
</reference>
<organism evidence="2">
    <name type="scientific">Porolithon onkodes</name>
    <dbReference type="NCBI Taxonomy" id="231751"/>
    <lineage>
        <taxon>Eukaryota</taxon>
        <taxon>Rhodophyta</taxon>
        <taxon>Florideophyceae</taxon>
        <taxon>Corallinophycidae</taxon>
        <taxon>Corallinales</taxon>
        <taxon>Porolithaceae</taxon>
        <taxon>Porolithon</taxon>
    </lineage>
</organism>
<protein>
    <submittedName>
        <fullName evidence="2">Global nitrogen transcriptional regulator</fullName>
    </submittedName>
</protein>
<dbReference type="InterPro" id="IPR036388">
    <property type="entry name" value="WH-like_DNA-bd_sf"/>
</dbReference>
<name>A0A2Z2KSE1_9FLOR</name>
<accession>A0A2Z2KSE1</accession>
<dbReference type="Pfam" id="PF13545">
    <property type="entry name" value="HTH_Crp_2"/>
    <property type="match status" value="1"/>
</dbReference>